<comment type="caution">
    <text evidence="2">The sequence shown here is derived from an EMBL/GenBank/DDBJ whole genome shotgun (WGS) entry which is preliminary data.</text>
</comment>
<dbReference type="Gene3D" id="1.10.1740.10">
    <property type="match status" value="1"/>
</dbReference>
<organism evidence="2 3">
    <name type="scientific">Undibacterium nitidum</name>
    <dbReference type="NCBI Taxonomy" id="2762298"/>
    <lineage>
        <taxon>Bacteria</taxon>
        <taxon>Pseudomonadati</taxon>
        <taxon>Pseudomonadota</taxon>
        <taxon>Betaproteobacteria</taxon>
        <taxon>Burkholderiales</taxon>
        <taxon>Oxalobacteraceae</taxon>
        <taxon>Undibacterium</taxon>
    </lineage>
</organism>
<dbReference type="RefSeq" id="WP_186917188.1">
    <property type="nucleotide sequence ID" value="NZ_JACOFZ010000006.1"/>
</dbReference>
<dbReference type="InterPro" id="IPR006047">
    <property type="entry name" value="GH13_cat_dom"/>
</dbReference>
<dbReference type="Proteomes" id="UP000627446">
    <property type="component" value="Unassembled WGS sequence"/>
</dbReference>
<dbReference type="AlphaFoldDB" id="A0A923HWA3"/>
<sequence>MKFEPQLHALDPSRRAQLQQRVEEHWPQLEACLERLYGKKAGYSDFLDALLQVLVDASLERSEELLQLDALRLQRSDWFCSENMLGYCAYVDRFAGNLQGVEQRIPHLQNLGVSYLHLLPFLKARKGGNDGGFAVASFEEIQPELGNLKDLLNLTRSLRHAGISLCSDLVLNHVADDHPWALAAKKGDPHYQAFFHTFDDRVLPDQYEQTVGQIFPQAAPGNFTFETGLQKWVWTTFYPFQWDLNYANPQVLLQMVKAMLNLANWGVEVFRLDSTAFLWKRLGTNCMNQDEAHWILQALRSIVQIAAPAVVLKAEAIVPTADLPAYLGNEEKQIKECQIAYHSSLMASAWMALAEQKTDVLQCVIEHTPSLPKQASWLTYVRCHDDIGWNVLRAEVTAVSESTSIAQERLQAVSRFYSEQGEGFADGLRFQASDPSAVHGTVGMAASLCGVKGKALASNQIATRRMLLMYALAMSFGGMPLLYMGDEFAQTNDRSYLQDIDRSHDGRWLQRPMFDEVALNLVHQADQGSVSYVLYAALIRLLEKRRQSPAFSAEIPAHLIRLPHTSILAFVRGDFDCRTNSKLKPVLCLFNFSDAEIVLNWSQLVEATKVSLGAGANYFSRKDLSWFSVDEDVLFNAEDGHRVMLKAYAALWIS</sequence>
<dbReference type="GO" id="GO:0047669">
    <property type="term" value="F:amylosucrase activity"/>
    <property type="evidence" value="ECO:0007669"/>
    <property type="project" value="InterPro"/>
</dbReference>
<dbReference type="EMBL" id="JACOFZ010000006">
    <property type="protein sequence ID" value="MBC3882564.1"/>
    <property type="molecule type" value="Genomic_DNA"/>
</dbReference>
<dbReference type="PANTHER" id="PTHR10357">
    <property type="entry name" value="ALPHA-AMYLASE FAMILY MEMBER"/>
    <property type="match status" value="1"/>
</dbReference>
<dbReference type="GO" id="GO:0005975">
    <property type="term" value="P:carbohydrate metabolic process"/>
    <property type="evidence" value="ECO:0007669"/>
    <property type="project" value="InterPro"/>
</dbReference>
<dbReference type="SUPFAM" id="SSF51445">
    <property type="entry name" value="(Trans)glycosidases"/>
    <property type="match status" value="1"/>
</dbReference>
<feature type="domain" description="Glycosyl hydrolase family 13 catalytic" evidence="1">
    <location>
        <begin position="88"/>
        <end position="523"/>
    </location>
</feature>
<protein>
    <submittedName>
        <fullName evidence="2">Alpha-amylase family protein</fullName>
    </submittedName>
</protein>
<dbReference type="InterPro" id="IPR017853">
    <property type="entry name" value="GH"/>
</dbReference>
<evidence type="ECO:0000313" key="3">
    <source>
        <dbReference type="Proteomes" id="UP000627446"/>
    </source>
</evidence>
<accession>A0A923HWA3</accession>
<dbReference type="InterPro" id="IPR045857">
    <property type="entry name" value="O16G_dom_2"/>
</dbReference>
<proteinExistence type="predicted"/>
<dbReference type="Gene3D" id="3.20.20.80">
    <property type="entry name" value="Glycosidases"/>
    <property type="match status" value="1"/>
</dbReference>
<gene>
    <name evidence="2" type="ORF">H8K36_14335</name>
</gene>
<reference evidence="2" key="1">
    <citation type="submission" date="2020-08" db="EMBL/GenBank/DDBJ databases">
        <title>Novel species isolated from subtropical streams in China.</title>
        <authorList>
            <person name="Lu H."/>
        </authorList>
    </citation>
    <scope>NUCLEOTIDE SEQUENCE</scope>
    <source>
        <strain evidence="2">LX22W</strain>
    </source>
</reference>
<name>A0A923HWA3_9BURK</name>
<dbReference type="SMART" id="SM00642">
    <property type="entry name" value="Aamy"/>
    <property type="match status" value="1"/>
</dbReference>
<keyword evidence="3" id="KW-1185">Reference proteome</keyword>
<evidence type="ECO:0000313" key="2">
    <source>
        <dbReference type="EMBL" id="MBC3882564.1"/>
    </source>
</evidence>
<dbReference type="PANTHER" id="PTHR10357:SF213">
    <property type="entry name" value="ALPHA AMYLASE CATALYTIC REGION"/>
    <property type="match status" value="1"/>
</dbReference>
<evidence type="ECO:0000259" key="1">
    <source>
        <dbReference type="SMART" id="SM00642"/>
    </source>
</evidence>
<dbReference type="Gene3D" id="3.90.400.10">
    <property type="entry name" value="Oligo-1,6-glucosidase, Domain 2"/>
    <property type="match status" value="1"/>
</dbReference>
<dbReference type="CDD" id="cd11324">
    <property type="entry name" value="AmyAc_Amylosucrase"/>
    <property type="match status" value="1"/>
</dbReference>
<dbReference type="Pfam" id="PF00128">
    <property type="entry name" value="Alpha-amylase"/>
    <property type="match status" value="1"/>
</dbReference>
<dbReference type="InterPro" id="IPR044077">
    <property type="entry name" value="Amylosucrase"/>
</dbReference>